<keyword evidence="3" id="KW-1185">Reference proteome</keyword>
<feature type="region of interest" description="Disordered" evidence="1">
    <location>
        <begin position="27"/>
        <end position="89"/>
    </location>
</feature>
<protein>
    <submittedName>
        <fullName evidence="2">Uncharacterized protein</fullName>
    </submittedName>
</protein>
<feature type="compositionally biased region" description="Polar residues" evidence="1">
    <location>
        <begin position="46"/>
        <end position="64"/>
    </location>
</feature>
<gene>
    <name evidence="2" type="ORF">K7X08_016406</name>
</gene>
<dbReference type="EMBL" id="JAJAGQ010000019">
    <property type="protein sequence ID" value="KAJ8534678.1"/>
    <property type="molecule type" value="Genomic_DNA"/>
</dbReference>
<dbReference type="Proteomes" id="UP001152561">
    <property type="component" value="Unassembled WGS sequence"/>
</dbReference>
<name>A0A9Q1R0H5_9SOLA</name>
<evidence type="ECO:0000313" key="3">
    <source>
        <dbReference type="Proteomes" id="UP001152561"/>
    </source>
</evidence>
<organism evidence="2 3">
    <name type="scientific">Anisodus acutangulus</name>
    <dbReference type="NCBI Taxonomy" id="402998"/>
    <lineage>
        <taxon>Eukaryota</taxon>
        <taxon>Viridiplantae</taxon>
        <taxon>Streptophyta</taxon>
        <taxon>Embryophyta</taxon>
        <taxon>Tracheophyta</taxon>
        <taxon>Spermatophyta</taxon>
        <taxon>Magnoliopsida</taxon>
        <taxon>eudicotyledons</taxon>
        <taxon>Gunneridae</taxon>
        <taxon>Pentapetalae</taxon>
        <taxon>asterids</taxon>
        <taxon>lamiids</taxon>
        <taxon>Solanales</taxon>
        <taxon>Solanaceae</taxon>
        <taxon>Solanoideae</taxon>
        <taxon>Hyoscyameae</taxon>
        <taxon>Anisodus</taxon>
    </lineage>
</organism>
<proteinExistence type="predicted"/>
<evidence type="ECO:0000313" key="2">
    <source>
        <dbReference type="EMBL" id="KAJ8534678.1"/>
    </source>
</evidence>
<sequence length="171" mass="18552">METRKVNWVGADADGLADIREEIGGVKVPMKSGSQSSIEKLALEPRSSNNKEQPASLSSSSNDFTRGKASKKHRAIPQEATARILKEGGGDTRWIRNKHLLLPSFYNPVHNPAPDPGTERRAFSTKTVEQKNFAGQGNKVVVHPPPIPPPSYGRAFIQRASIVSLSVAMAT</sequence>
<reference evidence="3" key="1">
    <citation type="journal article" date="2023" name="Proc. Natl. Acad. Sci. U.S.A.">
        <title>Genomic and structural basis for evolution of tropane alkaloid biosynthesis.</title>
        <authorList>
            <person name="Wanga Y.-J."/>
            <person name="Taina T."/>
            <person name="Yua J.-Y."/>
            <person name="Lia J."/>
            <person name="Xua B."/>
            <person name="Chenc J."/>
            <person name="D'Auriad J.C."/>
            <person name="Huanga J.-P."/>
            <person name="Huanga S.-X."/>
        </authorList>
    </citation>
    <scope>NUCLEOTIDE SEQUENCE [LARGE SCALE GENOMIC DNA]</scope>
    <source>
        <strain evidence="3">cv. KIB-2019</strain>
    </source>
</reference>
<evidence type="ECO:0000256" key="1">
    <source>
        <dbReference type="SAM" id="MobiDB-lite"/>
    </source>
</evidence>
<dbReference type="OrthoDB" id="1258753at2759"/>
<dbReference type="AlphaFoldDB" id="A0A9Q1R0H5"/>
<comment type="caution">
    <text evidence="2">The sequence shown here is derived from an EMBL/GenBank/DDBJ whole genome shotgun (WGS) entry which is preliminary data.</text>
</comment>
<accession>A0A9Q1R0H5</accession>